<dbReference type="AlphaFoldDB" id="A0A399T5D7"/>
<protein>
    <submittedName>
        <fullName evidence="1">Uncharacterized protein</fullName>
    </submittedName>
</protein>
<reference evidence="1 2" key="1">
    <citation type="submission" date="2018-08" db="EMBL/GenBank/DDBJ databases">
        <title>Pallidiluteibacterium maritimus gen. nov., sp. nov., isolated from coastal sediment.</title>
        <authorList>
            <person name="Zhou L.Y."/>
        </authorList>
    </citation>
    <scope>NUCLEOTIDE SEQUENCE [LARGE SCALE GENOMIC DNA]</scope>
    <source>
        <strain evidence="1 2">XSD2</strain>
    </source>
</reference>
<keyword evidence="2" id="KW-1185">Reference proteome</keyword>
<name>A0A399T5D7_9BACT</name>
<evidence type="ECO:0000313" key="2">
    <source>
        <dbReference type="Proteomes" id="UP000265926"/>
    </source>
</evidence>
<comment type="caution">
    <text evidence="1">The sequence shown here is derived from an EMBL/GenBank/DDBJ whole genome shotgun (WGS) entry which is preliminary data.</text>
</comment>
<proteinExistence type="predicted"/>
<accession>A0A399T5D7</accession>
<dbReference type="EMBL" id="QWGR01000002">
    <property type="protein sequence ID" value="RIJ50154.1"/>
    <property type="molecule type" value="Genomic_DNA"/>
</dbReference>
<sequence>MVEAHTSSLLYDREDFSFCADEPAFLEEVEENEEAVLFSCDCELKRHEESVVSVESRPWEDVGVLQINALFYANLPPPVIFH</sequence>
<dbReference type="Proteomes" id="UP000265926">
    <property type="component" value="Unassembled WGS sequence"/>
</dbReference>
<gene>
    <name evidence="1" type="ORF">D1614_05255</name>
</gene>
<organism evidence="1 2">
    <name type="scientific">Maribellus luteus</name>
    <dbReference type="NCBI Taxonomy" id="2305463"/>
    <lineage>
        <taxon>Bacteria</taxon>
        <taxon>Pseudomonadati</taxon>
        <taxon>Bacteroidota</taxon>
        <taxon>Bacteroidia</taxon>
        <taxon>Marinilabiliales</taxon>
        <taxon>Prolixibacteraceae</taxon>
        <taxon>Maribellus</taxon>
    </lineage>
</organism>
<evidence type="ECO:0000313" key="1">
    <source>
        <dbReference type="EMBL" id="RIJ50154.1"/>
    </source>
</evidence>